<dbReference type="InterPro" id="IPR011009">
    <property type="entry name" value="Kinase-like_dom_sf"/>
</dbReference>
<evidence type="ECO:0000256" key="5">
    <source>
        <dbReference type="ARBA" id="ARBA00022692"/>
    </source>
</evidence>
<dbReference type="Pfam" id="PF07714">
    <property type="entry name" value="PK_Tyr_Ser-Thr"/>
    <property type="match status" value="1"/>
</dbReference>
<feature type="domain" description="Ig-like" evidence="20">
    <location>
        <begin position="904"/>
        <end position="1007"/>
    </location>
</feature>
<evidence type="ECO:0000256" key="6">
    <source>
        <dbReference type="ARBA" id="ARBA00022741"/>
    </source>
</evidence>
<dbReference type="EC" id="2.7.10.1" evidence="2"/>
<dbReference type="InterPro" id="IPR036179">
    <property type="entry name" value="Ig-like_dom_sf"/>
</dbReference>
<keyword evidence="4" id="KW-0808">Transferase</keyword>
<feature type="domain" description="Ig-like" evidence="20">
    <location>
        <begin position="1012"/>
        <end position="1098"/>
    </location>
</feature>
<keyword evidence="8" id="KW-0067">ATP-binding</keyword>
<keyword evidence="7" id="KW-0418">Kinase</keyword>
<evidence type="ECO:0000256" key="15">
    <source>
        <dbReference type="ARBA" id="ARBA00023319"/>
    </source>
</evidence>
<comment type="subcellular location">
    <subcellularLocation>
        <location evidence="1">Membrane</location>
        <topology evidence="1">Single-pass type I membrane protein</topology>
    </subcellularLocation>
</comment>
<dbReference type="PROSITE" id="PS50835">
    <property type="entry name" value="IG_LIKE"/>
    <property type="match status" value="9"/>
</dbReference>
<dbReference type="InterPro" id="IPR003599">
    <property type="entry name" value="Ig_sub"/>
</dbReference>
<evidence type="ECO:0000256" key="16">
    <source>
        <dbReference type="ARBA" id="ARBA00051243"/>
    </source>
</evidence>
<sequence length="1711" mass="193001">MARLRMQIAAYVATLVLFVQFRGGYQYSLANPRNRLRYFVAIIGYSVDLDCQMDDPYVSVSLKQAKDGKEFERIVDGIKVTQSGQIFTINNVEESDKGKYSCKVKRTSMRIEQLYPGKDGTGSHISLSIFPTNTTAKEGRRVSFTCNVTGKGIKTVEWYKNKKRISSASHDFNDMHTSTLQLSPVTSSQAGPFECRAYVLNRFKGYKAKSGVLSVIEFNFVAKKRQYQRLIAGDPVTINCKTNDQTASPSRLWKKKDDKNPAEEILPNGRSITRRKNRFYFKSVSVDDAGLYICNATLPSINKTIKEEITSLLVFKGDQRSPLPQVYPFTSSVLRGQNFNFSCQVPGNGVSTTWLKNGVEVPNHQIQLQPSKMLKGLPLSENILILEKVSWVDAANYTCVVTTAQQPGYSSNITRELFVKECLEPNEKFGDPTDPSGYFVCKQGIPIKEFCPHWRIWSPVEKSCTLNLSWVVPDRMNYRYVISGTVFQLNCQLNDPNAQVRLRRKFSKDSDFVEVQQPDKYVTQDGQNFSILFTGEKVTVKCEVIGENDQVVPEPKEVELTKAQDFQVHVNVVTIPHCIHGPLDVNDSVEVDCRGYHYGIGKWFKIDPGSTVPQDLTDPSIVIPRRSESLRTGHWAKNVTLKLRNVKRSDRGKYVCSKSNGYNATANISIIIDVADPSPAGIAVAPSPQSVEEQSGARFRCTVSGSPRPTVRWKNRSGIVATCEGKQHGSCNSVDGTKFKANWVDKRTCLSQLSSSPTSGRWLSTLDVKDTQFPADDGDYTCEVDNSLGKPVKRHAGLRIIDEPDHLENLFVKPKPYVTANVGENITLRCEASVGVFKESPFWSKKGQPLKSKSLGNYQQISELRIYNASLDDTGLYICSAKKLIDGLYTNKAIQVEIKELTKPTVTITPNVTKPAGQRAELFCNVTANPQPKSVTWRRDGEIISIEKTESDDCGQLKRGVYEMEGEMDPGVWRIFICSVKDSYHTGVYQCAVENAEGMGSADTFLNILERPTVSVTKISQFGNNVQLQCAVTGNPPPTVIWQRKNSKGQFVRLPNAAKGFTNQPVYIIEVLNEADKAEYRCVASNTQGQTEGNYTLYSGPSVGAFKQPRDEYKFSTLAMIVVIAVSSFVILLLLFIIVVLYRRKKRYGGFYIFTLPPPPDYIMKLDPERSLLDQISKLPYDAQWEFPRERLEIVRPLGSGAFGQVFLAHAVGIVAFDPRGSTKRKSGRRRSRFGSTSRPYVNDKRVTEVAVKSLKDSATEAELRDLVSELKILIHIGEHKNIVNLLGACTKGRERDLWVLIEYCPHGNLLDFLRKRRDIFEAKWSTPTEHADVTFTTIDLYICSLQVARAMEFLASRRCVHRDLAARNVLVGEDYVLKVADFGLARDIYKEENYVKTTSGLLPVKWMAIEALVDRFYTHKSDVWSFGVLLWELFTLGGSPYPGLPANEVYQYLMEGNRMEKPLNCPDEMYEIMCQSWMHSPDDRPSFTDLTALLDKRLEERSSETGEGYLDLELAEDDPDLNEPTFDDEYLDPGESLLRPPGSPTSEQEKHAPLPPLPTGDIELETFEPENPEVEEKQRFILQDPPKERVALRKDSELEKVRKDTQEKEKPKESVSQVNDDDFMSQKEQLRSDDEDKDVCERNSGVFEYPPQYEQRNSPLSLQEDGYYSDQNSPDADERQKFIPSTDDVSYKGGKVGLRGRQPSNRYVKS</sequence>
<evidence type="ECO:0000256" key="18">
    <source>
        <dbReference type="SAM" id="Phobius"/>
    </source>
</evidence>
<feature type="compositionally biased region" description="Basic and acidic residues" evidence="17">
    <location>
        <begin position="1575"/>
        <end position="1614"/>
    </location>
</feature>
<evidence type="ECO:0000256" key="14">
    <source>
        <dbReference type="ARBA" id="ARBA00023180"/>
    </source>
</evidence>
<comment type="caution">
    <text evidence="21">The sequence shown here is derived from an EMBL/GenBank/DDBJ whole genome shotgun (WGS) entry which is preliminary data.</text>
</comment>
<dbReference type="FunFam" id="1.10.510.10:FF:000462">
    <property type="entry name" value="Receptor tyrosine kinase"/>
    <property type="match status" value="1"/>
</dbReference>
<evidence type="ECO:0000256" key="8">
    <source>
        <dbReference type="ARBA" id="ARBA00022840"/>
    </source>
</evidence>
<keyword evidence="10 18" id="KW-0472">Membrane</keyword>
<dbReference type="OrthoDB" id="5979328at2759"/>
<dbReference type="SMART" id="SM00409">
    <property type="entry name" value="IG"/>
    <property type="match status" value="9"/>
</dbReference>
<keyword evidence="3" id="KW-0597">Phosphoprotein</keyword>
<dbReference type="SUPFAM" id="SSF57625">
    <property type="entry name" value="Invertebrate chitin-binding proteins"/>
    <property type="match status" value="1"/>
</dbReference>
<feature type="domain" description="Ig-like" evidence="20">
    <location>
        <begin position="518"/>
        <end position="669"/>
    </location>
</feature>
<dbReference type="InterPro" id="IPR003598">
    <property type="entry name" value="Ig_sub2"/>
</dbReference>
<dbReference type="Gene3D" id="1.10.510.10">
    <property type="entry name" value="Transferase(Phosphotransferase) domain 1"/>
    <property type="match status" value="1"/>
</dbReference>
<dbReference type="PROSITE" id="PS00109">
    <property type="entry name" value="PROTEIN_KINASE_TYR"/>
    <property type="match status" value="1"/>
</dbReference>
<gene>
    <name evidence="21" type="primary">FGFR2</name>
    <name evidence="21" type="ORF">AWC38_SpisGene1718</name>
</gene>
<feature type="domain" description="Protein kinase" evidence="19">
    <location>
        <begin position="1192"/>
        <end position="1499"/>
    </location>
</feature>
<keyword evidence="12" id="KW-1015">Disulfide bond</keyword>
<evidence type="ECO:0000256" key="10">
    <source>
        <dbReference type="ARBA" id="ARBA00023136"/>
    </source>
</evidence>
<dbReference type="SUPFAM" id="SSF56112">
    <property type="entry name" value="Protein kinase-like (PK-like)"/>
    <property type="match status" value="1"/>
</dbReference>
<evidence type="ECO:0000313" key="22">
    <source>
        <dbReference type="Proteomes" id="UP000225706"/>
    </source>
</evidence>
<dbReference type="SMART" id="SM00408">
    <property type="entry name" value="IGc2"/>
    <property type="match status" value="9"/>
</dbReference>
<evidence type="ECO:0000256" key="3">
    <source>
        <dbReference type="ARBA" id="ARBA00022553"/>
    </source>
</evidence>
<dbReference type="Pfam" id="PF00047">
    <property type="entry name" value="ig"/>
    <property type="match status" value="1"/>
</dbReference>
<reference evidence="22" key="1">
    <citation type="journal article" date="2017" name="bioRxiv">
        <title>Comparative analysis of the genomes of Stylophora pistillata and Acropora digitifera provides evidence for extensive differences between species of corals.</title>
        <authorList>
            <person name="Voolstra C.R."/>
            <person name="Li Y."/>
            <person name="Liew Y.J."/>
            <person name="Baumgarten S."/>
            <person name="Zoccola D."/>
            <person name="Flot J.-F."/>
            <person name="Tambutte S."/>
            <person name="Allemand D."/>
            <person name="Aranda M."/>
        </authorList>
    </citation>
    <scope>NUCLEOTIDE SEQUENCE [LARGE SCALE GENOMIC DNA]</scope>
</reference>
<dbReference type="Pfam" id="PF13927">
    <property type="entry name" value="Ig_3"/>
    <property type="match status" value="4"/>
</dbReference>
<dbReference type="InterPro" id="IPR008266">
    <property type="entry name" value="Tyr_kinase_AS"/>
</dbReference>
<dbReference type="InterPro" id="IPR001245">
    <property type="entry name" value="Ser-Thr/Tyr_kinase_cat_dom"/>
</dbReference>
<dbReference type="GO" id="GO:0004714">
    <property type="term" value="F:transmembrane receptor protein tyrosine kinase activity"/>
    <property type="evidence" value="ECO:0007669"/>
    <property type="project" value="UniProtKB-EC"/>
</dbReference>
<dbReference type="STRING" id="50429.A0A2B4SU28"/>
<name>A0A2B4SU28_STYPI</name>
<dbReference type="PROSITE" id="PS00240">
    <property type="entry name" value="RECEPTOR_TYR_KIN_III"/>
    <property type="match status" value="1"/>
</dbReference>
<keyword evidence="11" id="KW-0829">Tyrosine-protein kinase</keyword>
<evidence type="ECO:0000259" key="20">
    <source>
        <dbReference type="PROSITE" id="PS50835"/>
    </source>
</evidence>
<dbReference type="SUPFAM" id="SSF48726">
    <property type="entry name" value="Immunoglobulin"/>
    <property type="match status" value="9"/>
</dbReference>
<evidence type="ECO:0000313" key="21">
    <source>
        <dbReference type="EMBL" id="PFX33391.1"/>
    </source>
</evidence>
<dbReference type="InterPro" id="IPR050122">
    <property type="entry name" value="RTK"/>
</dbReference>
<feature type="domain" description="Ig-like" evidence="20">
    <location>
        <begin position="804"/>
        <end position="895"/>
    </location>
</feature>
<evidence type="ECO:0000256" key="4">
    <source>
        <dbReference type="ARBA" id="ARBA00022679"/>
    </source>
</evidence>
<dbReference type="InterPro" id="IPR007110">
    <property type="entry name" value="Ig-like_dom"/>
</dbReference>
<dbReference type="GO" id="GO:0007169">
    <property type="term" value="P:cell surface receptor protein tyrosine kinase signaling pathway"/>
    <property type="evidence" value="ECO:0007669"/>
    <property type="project" value="InterPro"/>
</dbReference>
<keyword evidence="15" id="KW-0393">Immunoglobulin domain</keyword>
<feature type="transmembrane region" description="Helical" evidence="18">
    <location>
        <begin position="1198"/>
        <end position="1217"/>
    </location>
</feature>
<evidence type="ECO:0000256" key="2">
    <source>
        <dbReference type="ARBA" id="ARBA00011902"/>
    </source>
</evidence>
<dbReference type="PANTHER" id="PTHR24416">
    <property type="entry name" value="TYROSINE-PROTEIN KINASE RECEPTOR"/>
    <property type="match status" value="1"/>
</dbReference>
<protein>
    <recommendedName>
        <fullName evidence="2">receptor protein-tyrosine kinase</fullName>
        <ecNumber evidence="2">2.7.10.1</ecNumber>
    </recommendedName>
</protein>
<evidence type="ECO:0000256" key="9">
    <source>
        <dbReference type="ARBA" id="ARBA00022989"/>
    </source>
</evidence>
<keyword evidence="5 18" id="KW-0812">Transmembrane</keyword>
<keyword evidence="13 21" id="KW-0675">Receptor</keyword>
<evidence type="ECO:0000256" key="13">
    <source>
        <dbReference type="ARBA" id="ARBA00023170"/>
    </source>
</evidence>
<dbReference type="InterPro" id="IPR013151">
    <property type="entry name" value="Immunoglobulin_dom"/>
</dbReference>
<feature type="compositionally biased region" description="Basic and acidic residues" evidence="17">
    <location>
        <begin position="1625"/>
        <end position="1635"/>
    </location>
</feature>
<dbReference type="SMART" id="SM00219">
    <property type="entry name" value="TyrKc"/>
    <property type="match status" value="1"/>
</dbReference>
<dbReference type="InterPro" id="IPR000719">
    <property type="entry name" value="Prot_kinase_dom"/>
</dbReference>
<dbReference type="Proteomes" id="UP000225706">
    <property type="component" value="Unassembled WGS sequence"/>
</dbReference>
<dbReference type="CDD" id="cd00096">
    <property type="entry name" value="Ig"/>
    <property type="match status" value="1"/>
</dbReference>
<keyword evidence="22" id="KW-1185">Reference proteome</keyword>
<comment type="catalytic activity">
    <reaction evidence="16">
        <text>L-tyrosyl-[protein] + ATP = O-phospho-L-tyrosyl-[protein] + ADP + H(+)</text>
        <dbReference type="Rhea" id="RHEA:10596"/>
        <dbReference type="Rhea" id="RHEA-COMP:10136"/>
        <dbReference type="Rhea" id="RHEA-COMP:20101"/>
        <dbReference type="ChEBI" id="CHEBI:15378"/>
        <dbReference type="ChEBI" id="CHEBI:30616"/>
        <dbReference type="ChEBI" id="CHEBI:46858"/>
        <dbReference type="ChEBI" id="CHEBI:61978"/>
        <dbReference type="ChEBI" id="CHEBI:456216"/>
        <dbReference type="EC" id="2.7.10.1"/>
    </reaction>
</comment>
<feature type="region of interest" description="Disordered" evidence="17">
    <location>
        <begin position="1500"/>
        <end position="1711"/>
    </location>
</feature>
<dbReference type="Gene3D" id="2.60.40.10">
    <property type="entry name" value="Immunoglobulins"/>
    <property type="match status" value="9"/>
</dbReference>
<dbReference type="Gene3D" id="3.30.200.20">
    <property type="entry name" value="Phosphorylase Kinase, domain 1"/>
    <property type="match status" value="1"/>
</dbReference>
<feature type="transmembrane region" description="Helical" evidence="18">
    <location>
        <begin position="1118"/>
        <end position="1142"/>
    </location>
</feature>
<feature type="domain" description="Ig-like" evidence="20">
    <location>
        <begin position="324"/>
        <end position="414"/>
    </location>
</feature>
<feature type="domain" description="Ig-like" evidence="20">
    <location>
        <begin position="679"/>
        <end position="793"/>
    </location>
</feature>
<feature type="domain" description="Ig-like" evidence="20">
    <location>
        <begin position="125"/>
        <end position="197"/>
    </location>
</feature>
<dbReference type="GO" id="GO:0043235">
    <property type="term" value="C:receptor complex"/>
    <property type="evidence" value="ECO:0007669"/>
    <property type="project" value="TreeGrafter"/>
</dbReference>
<keyword evidence="14" id="KW-0325">Glycoprotein</keyword>
<accession>A0A2B4SU28</accession>
<dbReference type="EMBL" id="LSMT01000012">
    <property type="protein sequence ID" value="PFX33391.1"/>
    <property type="molecule type" value="Genomic_DNA"/>
</dbReference>
<dbReference type="PROSITE" id="PS50011">
    <property type="entry name" value="PROTEIN_KINASE_DOM"/>
    <property type="match status" value="1"/>
</dbReference>
<dbReference type="InterPro" id="IPR036508">
    <property type="entry name" value="Chitin-bd_dom_sf"/>
</dbReference>
<feature type="compositionally biased region" description="Acidic residues" evidence="17">
    <location>
        <begin position="1563"/>
        <end position="1574"/>
    </location>
</feature>
<evidence type="ECO:0000256" key="17">
    <source>
        <dbReference type="SAM" id="MobiDB-lite"/>
    </source>
</evidence>
<keyword evidence="9 18" id="KW-1133">Transmembrane helix</keyword>
<dbReference type="FunFam" id="3.30.200.20:FF:000619">
    <property type="entry name" value="macrophage colony-stimulating factor 1 receptor isoform X2"/>
    <property type="match status" value="1"/>
</dbReference>
<dbReference type="Pfam" id="PF13895">
    <property type="entry name" value="Ig_2"/>
    <property type="match status" value="1"/>
</dbReference>
<keyword evidence="6" id="KW-0547">Nucleotide-binding</keyword>
<evidence type="ECO:0000256" key="1">
    <source>
        <dbReference type="ARBA" id="ARBA00004479"/>
    </source>
</evidence>
<evidence type="ECO:0000256" key="11">
    <source>
        <dbReference type="ARBA" id="ARBA00023137"/>
    </source>
</evidence>
<dbReference type="GO" id="GO:0005524">
    <property type="term" value="F:ATP binding"/>
    <property type="evidence" value="ECO:0007669"/>
    <property type="project" value="UniProtKB-KW"/>
</dbReference>
<evidence type="ECO:0000259" key="19">
    <source>
        <dbReference type="PROSITE" id="PS50011"/>
    </source>
</evidence>
<dbReference type="InterPro" id="IPR013783">
    <property type="entry name" value="Ig-like_fold"/>
</dbReference>
<evidence type="ECO:0000256" key="7">
    <source>
        <dbReference type="ARBA" id="ARBA00022777"/>
    </source>
</evidence>
<dbReference type="InterPro" id="IPR001824">
    <property type="entry name" value="Tyr_kinase_rcpt_3_CS"/>
</dbReference>
<dbReference type="PANTHER" id="PTHR24416:SF600">
    <property type="entry name" value="PDGF- AND VEGF-RECEPTOR RELATED, ISOFORM J"/>
    <property type="match status" value="1"/>
</dbReference>
<dbReference type="InterPro" id="IPR020635">
    <property type="entry name" value="Tyr_kinase_cat_dom"/>
</dbReference>
<feature type="compositionally biased region" description="Acidic residues" evidence="17">
    <location>
        <begin position="1514"/>
        <end position="1533"/>
    </location>
</feature>
<proteinExistence type="predicted"/>
<dbReference type="PRINTS" id="PR00109">
    <property type="entry name" value="TYRKINASE"/>
</dbReference>
<dbReference type="GO" id="GO:0005886">
    <property type="term" value="C:plasma membrane"/>
    <property type="evidence" value="ECO:0007669"/>
    <property type="project" value="TreeGrafter"/>
</dbReference>
<feature type="domain" description="Ig-like" evidence="20">
    <location>
        <begin position="233"/>
        <end position="310"/>
    </location>
</feature>
<feature type="domain" description="Ig-like" evidence="20">
    <location>
        <begin position="32"/>
        <end position="112"/>
    </location>
</feature>
<dbReference type="GO" id="GO:0008061">
    <property type="term" value="F:chitin binding"/>
    <property type="evidence" value="ECO:0007669"/>
    <property type="project" value="InterPro"/>
</dbReference>
<organism evidence="21 22">
    <name type="scientific">Stylophora pistillata</name>
    <name type="common">Smooth cauliflower coral</name>
    <dbReference type="NCBI Taxonomy" id="50429"/>
    <lineage>
        <taxon>Eukaryota</taxon>
        <taxon>Metazoa</taxon>
        <taxon>Cnidaria</taxon>
        <taxon>Anthozoa</taxon>
        <taxon>Hexacorallia</taxon>
        <taxon>Scleractinia</taxon>
        <taxon>Astrocoeniina</taxon>
        <taxon>Pocilloporidae</taxon>
        <taxon>Stylophora</taxon>
    </lineage>
</organism>
<evidence type="ECO:0000256" key="12">
    <source>
        <dbReference type="ARBA" id="ARBA00023157"/>
    </source>
</evidence>